<organism evidence="4 5">
    <name type="scientific">Anaeromyxobacter oryzae</name>
    <dbReference type="NCBI Taxonomy" id="2918170"/>
    <lineage>
        <taxon>Bacteria</taxon>
        <taxon>Pseudomonadati</taxon>
        <taxon>Myxococcota</taxon>
        <taxon>Myxococcia</taxon>
        <taxon>Myxococcales</taxon>
        <taxon>Cystobacterineae</taxon>
        <taxon>Anaeromyxobacteraceae</taxon>
        <taxon>Anaeromyxobacter</taxon>
    </lineage>
</organism>
<sequence>MGFRFSRRVTLFPGVRLNFSARGISATVGPRGASVNIGPRGTALNLGIPGTGLSYRHQFSAGGPSTSVPELRSLVPPPMADVGVQPIAIESAPVAEVTSDGLAALKALILRVRSERAELSREIPRAQDHLARAERRLRNAQNWFLGLFLKKKIPERRAAVEAKAAELSALQERLEGSFVDAEFALDDEARASFAKLAEAFVSVSGCACIWDITSASANDRHRTRSAADTAVDRRPVRFAITDEDDVLQTTSKSLRLENANGADLVIFPAFLLMRSRTDLALVDLREVQVEYSLSQFVEHESVPSDAAVVGHTWAKCNKDGSPDRRFRDNYQIPLAQYGRVRLTSPSGLNEQYMFSNAEKVELFARALAEYQTALRRLGERSPTDSTTRALGPPVEVPASNTRRGSLPPPPSWKSLDLIRGASATAVDDAVQTMMRFAELLQRDLQQFNGQARNVEAWSRFVAECRTVAPEVSEYFARSPGATAVEAVAVREVNKLLRSVLGQIQSGLEASTTSDSQTQALLAVVRETHAAIRE</sequence>
<dbReference type="InterPro" id="IPR025330">
    <property type="entry name" value="DUF4236"/>
</dbReference>
<dbReference type="Proteomes" id="UP001162891">
    <property type="component" value="Chromosome"/>
</dbReference>
<dbReference type="EMBL" id="AP025591">
    <property type="protein sequence ID" value="BDG05749.1"/>
    <property type="molecule type" value="Genomic_DNA"/>
</dbReference>
<evidence type="ECO:0000259" key="3">
    <source>
        <dbReference type="Pfam" id="PF14020"/>
    </source>
</evidence>
<feature type="coiled-coil region" evidence="1">
    <location>
        <begin position="102"/>
        <end position="136"/>
    </location>
</feature>
<evidence type="ECO:0000256" key="1">
    <source>
        <dbReference type="SAM" id="Coils"/>
    </source>
</evidence>
<proteinExistence type="predicted"/>
<evidence type="ECO:0000313" key="5">
    <source>
        <dbReference type="Proteomes" id="UP001162891"/>
    </source>
</evidence>
<gene>
    <name evidence="4" type="ORF">AMOR_47450</name>
</gene>
<reference evidence="5" key="1">
    <citation type="journal article" date="2022" name="Int. J. Syst. Evol. Microbiol.">
        <title>Anaeromyxobacter oryzae sp. nov., Anaeromyxobacter diazotrophicus sp. nov. and Anaeromyxobacter paludicola sp. nov., isolated from paddy soils.</title>
        <authorList>
            <person name="Itoh H."/>
            <person name="Xu Z."/>
            <person name="Mise K."/>
            <person name="Masuda Y."/>
            <person name="Ushijima N."/>
            <person name="Hayakawa C."/>
            <person name="Shiratori Y."/>
            <person name="Senoo K."/>
        </authorList>
    </citation>
    <scope>NUCLEOTIDE SEQUENCE [LARGE SCALE GENOMIC DNA]</scope>
    <source>
        <strain evidence="5">Red232</strain>
    </source>
</reference>
<accession>A0ABM7X1V6</accession>
<dbReference type="Pfam" id="PF14020">
    <property type="entry name" value="DUF4236"/>
    <property type="match status" value="1"/>
</dbReference>
<evidence type="ECO:0000313" key="4">
    <source>
        <dbReference type="EMBL" id="BDG05749.1"/>
    </source>
</evidence>
<protein>
    <recommendedName>
        <fullName evidence="3">DUF4236 domain-containing protein</fullName>
    </recommendedName>
</protein>
<feature type="domain" description="DUF4236" evidence="3">
    <location>
        <begin position="3"/>
        <end position="56"/>
    </location>
</feature>
<evidence type="ECO:0000256" key="2">
    <source>
        <dbReference type="SAM" id="MobiDB-lite"/>
    </source>
</evidence>
<keyword evidence="5" id="KW-1185">Reference proteome</keyword>
<name>A0ABM7X1V6_9BACT</name>
<feature type="region of interest" description="Disordered" evidence="2">
    <location>
        <begin position="377"/>
        <end position="413"/>
    </location>
</feature>
<keyword evidence="1" id="KW-0175">Coiled coil</keyword>